<dbReference type="Proteomes" id="UP000422232">
    <property type="component" value="Chromosome"/>
</dbReference>
<protein>
    <recommendedName>
        <fullName evidence="4">Lipoprotein</fullName>
    </recommendedName>
</protein>
<reference evidence="2 3" key="1">
    <citation type="submission" date="2019-04" db="EMBL/GenBank/DDBJ databases">
        <title>Complete genome sequencing of Piscirickettsia salmonis strain Psal-009.</title>
        <authorList>
            <person name="Schober I."/>
            <person name="Bunk B."/>
            <person name="Sproer C."/>
            <person name="Carril G.P."/>
            <person name="Riedel T."/>
            <person name="Flores-Herrera P.A."/>
            <person name="Nourdin-Galindo G."/>
            <person name="Marshall S.H."/>
            <person name="Overmann J."/>
        </authorList>
    </citation>
    <scope>NUCLEOTIDE SEQUENCE [LARGE SCALE GENOMIC DNA]</scope>
    <source>
        <strain evidence="2 3">Psal-009</strain>
    </source>
</reference>
<dbReference type="PROSITE" id="PS51257">
    <property type="entry name" value="PROKAR_LIPOPROTEIN"/>
    <property type="match status" value="1"/>
</dbReference>
<evidence type="ECO:0000256" key="1">
    <source>
        <dbReference type="SAM" id="SignalP"/>
    </source>
</evidence>
<feature type="chain" id="PRO_5040120432" description="Lipoprotein" evidence="1">
    <location>
        <begin position="22"/>
        <end position="264"/>
    </location>
</feature>
<keyword evidence="3" id="KW-1185">Reference proteome</keyword>
<dbReference type="EMBL" id="CP038908">
    <property type="protein sequence ID" value="QGO04984.1"/>
    <property type="molecule type" value="Genomic_DNA"/>
</dbReference>
<evidence type="ECO:0000313" key="2">
    <source>
        <dbReference type="EMBL" id="QGO04984.1"/>
    </source>
</evidence>
<sequence length="264" mass="29371">MMRYLAFFLAVILLVSGCASTVPTVAPYSDYPHVYACPNKLSTLCYRTAIAQVGRRFQYSQLSFQLPIALQAPLRQGKLELQEYYVKSLVFPSSLPLSGLGLLTSYLYPFGLYATKIIRLENLTDQRLDIVNVHVVTRLQQSQSLLAVLNQMQAQPAHYFGNSATESVKLLASGTRSLMVSVGVGGQSEPVAIIYMLVDLKLYNGNQGYLLYSLARKSIGPTFVLNVEKKLFSENKNILKKVITSDFFSIKHSPYAQVINILIA</sequence>
<feature type="signal peptide" evidence="1">
    <location>
        <begin position="1"/>
        <end position="21"/>
    </location>
</feature>
<proteinExistence type="predicted"/>
<organism evidence="2 3">
    <name type="scientific">Piscirickettsia salmonis</name>
    <dbReference type="NCBI Taxonomy" id="1238"/>
    <lineage>
        <taxon>Bacteria</taxon>
        <taxon>Pseudomonadati</taxon>
        <taxon>Pseudomonadota</taxon>
        <taxon>Gammaproteobacteria</taxon>
        <taxon>Thiotrichales</taxon>
        <taxon>Piscirickettsiaceae</taxon>
        <taxon>Piscirickettsia</taxon>
    </lineage>
</organism>
<accession>A0A9Q6LJK1</accession>
<evidence type="ECO:0008006" key="4">
    <source>
        <dbReference type="Google" id="ProtNLM"/>
    </source>
</evidence>
<evidence type="ECO:0000313" key="3">
    <source>
        <dbReference type="Proteomes" id="UP000422232"/>
    </source>
</evidence>
<dbReference type="AlphaFoldDB" id="A0A9Q6LJK1"/>
<gene>
    <name evidence="2" type="ORF">Psal009_00864</name>
</gene>
<name>A0A9Q6LJK1_PISSA</name>
<keyword evidence="1" id="KW-0732">Signal</keyword>